<comment type="subcellular location">
    <subcellularLocation>
        <location evidence="1">Cytoplasm</location>
        <location evidence="1">Cytoskeleton</location>
        <location evidence="1">Cilium axoneme</location>
    </subcellularLocation>
</comment>
<reference evidence="4 5" key="1">
    <citation type="submission" date="2016-10" db="EMBL/GenBank/DDBJ databases">
        <authorList>
            <person name="Cai Z."/>
        </authorList>
    </citation>
    <scope>NUCLEOTIDE SEQUENCE [LARGE SCALE GENOMIC DNA]</scope>
</reference>
<name>A0A383W512_TETOB</name>
<dbReference type="GO" id="GO:0005930">
    <property type="term" value="C:axoneme"/>
    <property type="evidence" value="ECO:0007669"/>
    <property type="project" value="UniProtKB-SubCell"/>
</dbReference>
<dbReference type="SUPFAM" id="SSF52058">
    <property type="entry name" value="L domain-like"/>
    <property type="match status" value="1"/>
</dbReference>
<dbReference type="PANTHER" id="PTHR47114:SF2">
    <property type="entry name" value="OLIGODENDROCYTE-MYELIN GLYCOPROTEIN"/>
    <property type="match status" value="1"/>
</dbReference>
<dbReference type="AlphaFoldDB" id="A0A383W512"/>
<dbReference type="PANTHER" id="PTHR47114">
    <property type="match status" value="1"/>
</dbReference>
<evidence type="ECO:0000313" key="5">
    <source>
        <dbReference type="Proteomes" id="UP000256970"/>
    </source>
</evidence>
<dbReference type="Proteomes" id="UP000256970">
    <property type="component" value="Unassembled WGS sequence"/>
</dbReference>
<gene>
    <name evidence="4" type="ORF">BQ4739_LOCUS12496</name>
</gene>
<accession>A0A383W512</accession>
<sequence>MLRCSCSELRDEDENTQKLVVSWLGHSIDFQLDGSASANSWLQKNIKSMRKLSLRISAAVAPKVLQDAMKGGSNLTCLTIISEHIEALPPLPPQLQQLVLEECEELRALPALPRTLQILRCNCCHRLKSLPELPPSLAELEAVSDLSMYDSLAQLPALPKGLTRLNISGCRALKELPVLPAALVHLDCSWCRLLGQLPQLAHTGIIKLECSYCCWLEELPDMPYSLEHLRAVRLQRLTTLPKLPTDTLKTLNIRGTTISELPGSLPRLEVLLCSLKPGLRLPALPSCKELNVSESSQLQQLPEQLPAGLIHLDCRWCSALQRLPAHLPPTLEHLQLNGCKALQQLPELPASSKGLYVEGCSSLQQLPDLSNCQVAGHVSLKGCEALREIRVGGLTFSLQ</sequence>
<evidence type="ECO:0000256" key="2">
    <source>
        <dbReference type="ARBA" id="ARBA00022614"/>
    </source>
</evidence>
<keyword evidence="5" id="KW-1185">Reference proteome</keyword>
<dbReference type="InterPro" id="IPR032675">
    <property type="entry name" value="LRR_dom_sf"/>
</dbReference>
<dbReference type="EMBL" id="FNXT01001126">
    <property type="protein sequence ID" value="SZX72310.1"/>
    <property type="molecule type" value="Genomic_DNA"/>
</dbReference>
<protein>
    <submittedName>
        <fullName evidence="4">Uncharacterized protein</fullName>
    </submittedName>
</protein>
<dbReference type="SMART" id="SM00364">
    <property type="entry name" value="LRR_BAC"/>
    <property type="match status" value="5"/>
</dbReference>
<proteinExistence type="predicted"/>
<organism evidence="4 5">
    <name type="scientific">Tetradesmus obliquus</name>
    <name type="common">Green alga</name>
    <name type="synonym">Acutodesmus obliquus</name>
    <dbReference type="NCBI Taxonomy" id="3088"/>
    <lineage>
        <taxon>Eukaryota</taxon>
        <taxon>Viridiplantae</taxon>
        <taxon>Chlorophyta</taxon>
        <taxon>core chlorophytes</taxon>
        <taxon>Chlorophyceae</taxon>
        <taxon>CS clade</taxon>
        <taxon>Sphaeropleales</taxon>
        <taxon>Scenedesmaceae</taxon>
        <taxon>Tetradesmus</taxon>
    </lineage>
</organism>
<evidence type="ECO:0000313" key="4">
    <source>
        <dbReference type="EMBL" id="SZX72310.1"/>
    </source>
</evidence>
<evidence type="ECO:0000256" key="3">
    <source>
        <dbReference type="ARBA" id="ARBA00022737"/>
    </source>
</evidence>
<keyword evidence="3" id="KW-0677">Repeat</keyword>
<keyword evidence="2" id="KW-0433">Leucine-rich repeat</keyword>
<dbReference type="InterPro" id="IPR051071">
    <property type="entry name" value="LRR-bact_E3_ubiq_ligases"/>
</dbReference>
<dbReference type="Gene3D" id="3.80.10.10">
    <property type="entry name" value="Ribonuclease Inhibitor"/>
    <property type="match status" value="3"/>
</dbReference>
<evidence type="ECO:0000256" key="1">
    <source>
        <dbReference type="ARBA" id="ARBA00004430"/>
    </source>
</evidence>